<name>A0A2K9V9G9_9VIRU</name>
<evidence type="ECO:0000256" key="1">
    <source>
        <dbReference type="ARBA" id="ARBA00004141"/>
    </source>
</evidence>
<dbReference type="PROSITE" id="PS50920">
    <property type="entry name" value="SOLCAR"/>
    <property type="match status" value="2"/>
</dbReference>
<dbReference type="Gene3D" id="1.50.40.10">
    <property type="entry name" value="Mitochondrial carrier domain"/>
    <property type="match status" value="1"/>
</dbReference>
<accession>A0A2K9V9G9</accession>
<evidence type="ECO:0000256" key="3">
    <source>
        <dbReference type="ARBA" id="ARBA00022448"/>
    </source>
</evidence>
<dbReference type="InterPro" id="IPR018108">
    <property type="entry name" value="MCP_transmembrane"/>
</dbReference>
<dbReference type="Pfam" id="PF00153">
    <property type="entry name" value="Mito_carr"/>
    <property type="match status" value="2"/>
</dbReference>
<evidence type="ECO:0000256" key="2">
    <source>
        <dbReference type="ARBA" id="ARBA00006375"/>
    </source>
</evidence>
<keyword evidence="6" id="KW-1133">Transmembrane helix</keyword>
<proteinExistence type="inferred from homology"/>
<organism evidence="8">
    <name type="scientific">Bandra megavirus</name>
    <dbReference type="NCBI Taxonomy" id="2071566"/>
    <lineage>
        <taxon>Viruses</taxon>
        <taxon>Varidnaviria</taxon>
        <taxon>Bamfordvirae</taxon>
        <taxon>Nucleocytoviricota</taxon>
        <taxon>Megaviricetes</taxon>
        <taxon>Imitervirales</taxon>
        <taxon>Mimiviridae</taxon>
        <taxon>Megamimivirinae</taxon>
        <taxon>Megavirus</taxon>
    </lineage>
</organism>
<evidence type="ECO:0000256" key="7">
    <source>
        <dbReference type="ARBA" id="ARBA00023136"/>
    </source>
</evidence>
<keyword evidence="7" id="KW-0472">Membrane</keyword>
<protein>
    <submittedName>
        <fullName evidence="8">Mitochondrial carrier</fullName>
    </submittedName>
</protein>
<dbReference type="SUPFAM" id="SSF103506">
    <property type="entry name" value="Mitochondrial carrier"/>
    <property type="match status" value="1"/>
</dbReference>
<sequence>MSNQNNIINSAIATGIAEIMTLPICTIKTNYQNTNSTSMYQTIKNIYNQGSIQAFYRASPAAIMSQIFSTSSKYFLYRWFEKQNMPYSNKISNGLMSGIISSLLTHPIDTIKIHLQMNTSFKNEFKIHGPKLLYRGYSKTFGKTSIGSCLFFPIYDKIYENIGNSLTASMMSAIISATIMQPLDYLKTRHIYGLSLYQGYNIKYYYKGLFLNLFRVVPHFMIVMTTIDYLNKCVDKL</sequence>
<dbReference type="PANTHER" id="PTHR45667">
    <property type="entry name" value="S-ADENOSYLMETHIONINE MITOCHONDRIAL CARRIER PROTEIN"/>
    <property type="match status" value="1"/>
</dbReference>
<keyword evidence="3" id="KW-0813">Transport</keyword>
<evidence type="ECO:0000256" key="6">
    <source>
        <dbReference type="ARBA" id="ARBA00022989"/>
    </source>
</evidence>
<comment type="similarity">
    <text evidence="2">Belongs to the mitochondrial carrier (TC 2.A.29) family.</text>
</comment>
<dbReference type="EMBL" id="MG779381">
    <property type="protein sequence ID" value="AUV58857.1"/>
    <property type="molecule type" value="Genomic_DNA"/>
</dbReference>
<dbReference type="InterPro" id="IPR023395">
    <property type="entry name" value="MCP_dom_sf"/>
</dbReference>
<dbReference type="GO" id="GO:0016020">
    <property type="term" value="C:membrane"/>
    <property type="evidence" value="ECO:0007669"/>
    <property type="project" value="UniProtKB-SubCell"/>
</dbReference>
<evidence type="ECO:0000256" key="5">
    <source>
        <dbReference type="ARBA" id="ARBA00022737"/>
    </source>
</evidence>
<evidence type="ECO:0000313" key="8">
    <source>
        <dbReference type="EMBL" id="AUV58857.1"/>
    </source>
</evidence>
<evidence type="ECO:0000256" key="4">
    <source>
        <dbReference type="ARBA" id="ARBA00022692"/>
    </source>
</evidence>
<keyword evidence="5" id="KW-0677">Repeat</keyword>
<comment type="subcellular location">
    <subcellularLocation>
        <location evidence="1">Membrane</location>
        <topology evidence="1">Multi-pass membrane protein</topology>
    </subcellularLocation>
</comment>
<reference evidence="8" key="1">
    <citation type="submission" date="2018-01" db="EMBL/GenBank/DDBJ databases">
        <title>Draft genome sequence of Bandra megavirus.</title>
        <authorList>
            <person name="Chatterjee A."/>
            <person name="Yadav R."/>
            <person name="Kondabagil K."/>
        </authorList>
    </citation>
    <scope>NUCLEOTIDE SEQUENCE</scope>
    <source>
        <strain evidence="8">KK-1</strain>
    </source>
</reference>
<keyword evidence="4" id="KW-0812">Transmembrane</keyword>